<comment type="caution">
    <text evidence="4">The sequence shown here is derived from an EMBL/GenBank/DDBJ whole genome shotgun (WGS) entry which is preliminary data.</text>
</comment>
<reference evidence="4" key="1">
    <citation type="submission" date="2020-08" db="EMBL/GenBank/DDBJ databases">
        <title>Multicomponent nature underlies the extraordinary mechanical properties of spider dragline silk.</title>
        <authorList>
            <person name="Kono N."/>
            <person name="Nakamura H."/>
            <person name="Mori M."/>
            <person name="Yoshida Y."/>
            <person name="Ohtoshi R."/>
            <person name="Malay A.D."/>
            <person name="Moran D.A.P."/>
            <person name="Tomita M."/>
            <person name="Numata K."/>
            <person name="Arakawa K."/>
        </authorList>
    </citation>
    <scope>NUCLEOTIDE SEQUENCE</scope>
</reference>
<name>A0A8X6XKR2_9ARAC</name>
<sequence>VNQLLFSHSFTRRRLKLSHSLFRITDIDDTFTIKTENMAEVADFRLIHIFFVLYTSLIEEYQHYCKMSITVQQLLNDAKRLVTRLRDHDNVADTLISQAQNLNNNVETMKQYHEEVEKLNSLAHQRPRSALILNIQQENRHIRELQQENRDLRIMLEEHQNTLEHIMNKYRAQVKRIAKTAKEEQAWIQKDFTQELQQRTEKISEMAAVMKKAVEIDDENFSKEQAIVTRLERENKLLRDVLELNASYRSETAQKAVIQKTDEGVQTEL</sequence>
<feature type="non-terminal residue" evidence="4">
    <location>
        <position position="1"/>
    </location>
</feature>
<dbReference type="PANTHER" id="PTHR12186">
    <property type="entry name" value="SIKE FAMILY MEMBER"/>
    <property type="match status" value="1"/>
</dbReference>
<dbReference type="AlphaFoldDB" id="A0A8X6XKR2"/>
<dbReference type="OrthoDB" id="21214at2759"/>
<protein>
    <submittedName>
        <fullName evidence="4">FGFR1 oncogene partner 2 homolog</fullName>
    </submittedName>
</protein>
<dbReference type="PANTHER" id="PTHR12186:SF2">
    <property type="entry name" value="FGFR1 ONCOGENE PARTNER 2 HOMOLOG"/>
    <property type="match status" value="1"/>
</dbReference>
<evidence type="ECO:0000256" key="3">
    <source>
        <dbReference type="SAM" id="Coils"/>
    </source>
</evidence>
<dbReference type="Proteomes" id="UP000886998">
    <property type="component" value="Unassembled WGS sequence"/>
</dbReference>
<proteinExistence type="inferred from homology"/>
<dbReference type="Pfam" id="PF05769">
    <property type="entry name" value="SIKE"/>
    <property type="match status" value="1"/>
</dbReference>
<evidence type="ECO:0000256" key="2">
    <source>
        <dbReference type="ARBA" id="ARBA00023054"/>
    </source>
</evidence>
<organism evidence="4 5">
    <name type="scientific">Trichonephila inaurata madagascariensis</name>
    <dbReference type="NCBI Taxonomy" id="2747483"/>
    <lineage>
        <taxon>Eukaryota</taxon>
        <taxon>Metazoa</taxon>
        <taxon>Ecdysozoa</taxon>
        <taxon>Arthropoda</taxon>
        <taxon>Chelicerata</taxon>
        <taxon>Arachnida</taxon>
        <taxon>Araneae</taxon>
        <taxon>Araneomorphae</taxon>
        <taxon>Entelegynae</taxon>
        <taxon>Araneoidea</taxon>
        <taxon>Nephilidae</taxon>
        <taxon>Trichonephila</taxon>
        <taxon>Trichonephila inaurata</taxon>
    </lineage>
</organism>
<feature type="coiled-coil region" evidence="3">
    <location>
        <begin position="85"/>
        <end position="176"/>
    </location>
</feature>
<evidence type="ECO:0000313" key="4">
    <source>
        <dbReference type="EMBL" id="GFY55732.1"/>
    </source>
</evidence>
<gene>
    <name evidence="4" type="primary">FGFR1OP2</name>
    <name evidence="4" type="ORF">TNIN_8811</name>
</gene>
<evidence type="ECO:0000256" key="1">
    <source>
        <dbReference type="ARBA" id="ARBA00005537"/>
    </source>
</evidence>
<keyword evidence="2 3" id="KW-0175">Coiled coil</keyword>
<evidence type="ECO:0000313" key="5">
    <source>
        <dbReference type="Proteomes" id="UP000886998"/>
    </source>
</evidence>
<dbReference type="EMBL" id="BMAV01010541">
    <property type="protein sequence ID" value="GFY55732.1"/>
    <property type="molecule type" value="Genomic_DNA"/>
</dbReference>
<keyword evidence="5" id="KW-1185">Reference proteome</keyword>
<dbReference type="InterPro" id="IPR008555">
    <property type="entry name" value="SIKE"/>
</dbReference>
<accession>A0A8X6XKR2</accession>
<comment type="similarity">
    <text evidence="1">Belongs to the SIKE family.</text>
</comment>